<evidence type="ECO:0000313" key="3">
    <source>
        <dbReference type="Proteomes" id="UP000630887"/>
    </source>
</evidence>
<dbReference type="Proteomes" id="UP000630887">
    <property type="component" value="Unassembled WGS sequence"/>
</dbReference>
<keyword evidence="1" id="KW-1133">Transmembrane helix</keyword>
<keyword evidence="3" id="KW-1185">Reference proteome</keyword>
<dbReference type="EMBL" id="BONI01000006">
    <property type="protein sequence ID" value="GIG04303.1"/>
    <property type="molecule type" value="Genomic_DNA"/>
</dbReference>
<comment type="caution">
    <text evidence="2">The sequence shown here is derived from an EMBL/GenBank/DDBJ whole genome shotgun (WGS) entry which is preliminary data.</text>
</comment>
<evidence type="ECO:0000256" key="1">
    <source>
        <dbReference type="SAM" id="Phobius"/>
    </source>
</evidence>
<evidence type="ECO:0000313" key="2">
    <source>
        <dbReference type="EMBL" id="GIG04303.1"/>
    </source>
</evidence>
<sequence length="71" mass="7354">MFTKFCAAVEVRLRTLMSPVTRDRGEGPVPHLVMVAIMAAAAVAVAVAVWGIADIWVGEIPDQAPAGPAGP</sequence>
<accession>A0A8J3KQB2</accession>
<protein>
    <submittedName>
        <fullName evidence="2">Uncharacterized protein</fullName>
    </submittedName>
</protein>
<keyword evidence="1" id="KW-0472">Membrane</keyword>
<dbReference type="AlphaFoldDB" id="A0A8J3KQB2"/>
<gene>
    <name evidence="2" type="ORF">Cco03nite_10030</name>
</gene>
<reference evidence="2 3" key="1">
    <citation type="submission" date="2021-01" db="EMBL/GenBank/DDBJ databases">
        <title>Whole genome shotgun sequence of Catellatospora coxensis NBRC 107359.</title>
        <authorList>
            <person name="Komaki H."/>
            <person name="Tamura T."/>
        </authorList>
    </citation>
    <scope>NUCLEOTIDE SEQUENCE [LARGE SCALE GENOMIC DNA]</scope>
    <source>
        <strain evidence="2 3">NBRC 107359</strain>
    </source>
</reference>
<proteinExistence type="predicted"/>
<feature type="transmembrane region" description="Helical" evidence="1">
    <location>
        <begin position="32"/>
        <end position="53"/>
    </location>
</feature>
<organism evidence="2 3">
    <name type="scientific">Catellatospora coxensis</name>
    <dbReference type="NCBI Taxonomy" id="310354"/>
    <lineage>
        <taxon>Bacteria</taxon>
        <taxon>Bacillati</taxon>
        <taxon>Actinomycetota</taxon>
        <taxon>Actinomycetes</taxon>
        <taxon>Micromonosporales</taxon>
        <taxon>Micromonosporaceae</taxon>
        <taxon>Catellatospora</taxon>
    </lineage>
</organism>
<keyword evidence="1" id="KW-0812">Transmembrane</keyword>
<name>A0A8J3KQB2_9ACTN</name>
<dbReference type="RefSeq" id="WP_203688880.1">
    <property type="nucleotide sequence ID" value="NZ_BAAALC010000008.1"/>
</dbReference>